<dbReference type="PANTHER" id="PTHR42791">
    <property type="entry name" value="GNAT FAMILY ACETYLTRANSFERASE"/>
    <property type="match status" value="1"/>
</dbReference>
<dbReference type="InterPro" id="IPR052523">
    <property type="entry name" value="Trichothecene_AcTrans"/>
</dbReference>
<name>A0A2J6PUT6_9HELO</name>
<evidence type="ECO:0000313" key="2">
    <source>
        <dbReference type="EMBL" id="PMD17784.1"/>
    </source>
</evidence>
<proteinExistence type="predicted"/>
<gene>
    <name evidence="2" type="ORF">NA56DRAFT_728385</name>
</gene>
<reference evidence="2 3" key="1">
    <citation type="submission" date="2016-05" db="EMBL/GenBank/DDBJ databases">
        <title>A degradative enzymes factory behind the ericoid mycorrhizal symbiosis.</title>
        <authorList>
            <consortium name="DOE Joint Genome Institute"/>
            <person name="Martino E."/>
            <person name="Morin E."/>
            <person name="Grelet G."/>
            <person name="Kuo A."/>
            <person name="Kohler A."/>
            <person name="Daghino S."/>
            <person name="Barry K."/>
            <person name="Choi C."/>
            <person name="Cichocki N."/>
            <person name="Clum A."/>
            <person name="Copeland A."/>
            <person name="Hainaut M."/>
            <person name="Haridas S."/>
            <person name="Labutti K."/>
            <person name="Lindquist E."/>
            <person name="Lipzen A."/>
            <person name="Khouja H.-R."/>
            <person name="Murat C."/>
            <person name="Ohm R."/>
            <person name="Olson A."/>
            <person name="Spatafora J."/>
            <person name="Veneault-Fourrey C."/>
            <person name="Henrissat B."/>
            <person name="Grigoriev I."/>
            <person name="Martin F."/>
            <person name="Perotto S."/>
        </authorList>
    </citation>
    <scope>NUCLEOTIDE SEQUENCE [LARGE SCALE GENOMIC DNA]</scope>
    <source>
        <strain evidence="2 3">UAMH 7357</strain>
    </source>
</reference>
<protein>
    <submittedName>
        <fullName evidence="2">Acyl-CoA N-acyltransferase</fullName>
    </submittedName>
</protein>
<dbReference type="Pfam" id="PF13508">
    <property type="entry name" value="Acetyltransf_7"/>
    <property type="match status" value="1"/>
</dbReference>
<dbReference type="PROSITE" id="PS51186">
    <property type="entry name" value="GNAT"/>
    <property type="match status" value="1"/>
</dbReference>
<sequence length="237" mass="26995">MADTLRDATIADLDDMTEIMCSAMPMDPAWNYRFPRRKEFPEDHWRCVREDIEKILDPGSRSHRSVKVITIPRTNGKGDRAVALAVWELPFLGHSEISSNNDCTTRRDADLAHIAAFRSVLVASVNKYFDTPYGDSQVQLYHLATHPDYQRHGAGTRLLNWGLELAMREKKPITLFGSPMGTKLYTELGFRLLDYVTVQVDGEEEKNRILISEFFTAKVTNSLLKIVGCPGPRVFKY</sequence>
<dbReference type="PANTHER" id="PTHR42791:SF2">
    <property type="entry name" value="N-ACETYLTRANSFERASE DOMAIN-CONTAINING PROTEIN"/>
    <property type="match status" value="1"/>
</dbReference>
<dbReference type="STRING" id="1745343.A0A2J6PUT6"/>
<organism evidence="2 3">
    <name type="scientific">Hyaloscypha hepaticicola</name>
    <dbReference type="NCBI Taxonomy" id="2082293"/>
    <lineage>
        <taxon>Eukaryota</taxon>
        <taxon>Fungi</taxon>
        <taxon>Dikarya</taxon>
        <taxon>Ascomycota</taxon>
        <taxon>Pezizomycotina</taxon>
        <taxon>Leotiomycetes</taxon>
        <taxon>Helotiales</taxon>
        <taxon>Hyaloscyphaceae</taxon>
        <taxon>Hyaloscypha</taxon>
    </lineage>
</organism>
<keyword evidence="2" id="KW-0012">Acyltransferase</keyword>
<evidence type="ECO:0000313" key="3">
    <source>
        <dbReference type="Proteomes" id="UP000235672"/>
    </source>
</evidence>
<dbReference type="OrthoDB" id="410198at2759"/>
<dbReference type="GO" id="GO:0016747">
    <property type="term" value="F:acyltransferase activity, transferring groups other than amino-acyl groups"/>
    <property type="evidence" value="ECO:0007669"/>
    <property type="project" value="InterPro"/>
</dbReference>
<accession>A0A2J6PUT6</accession>
<dbReference type="InterPro" id="IPR000182">
    <property type="entry name" value="GNAT_dom"/>
</dbReference>
<dbReference type="Gene3D" id="3.40.630.30">
    <property type="match status" value="1"/>
</dbReference>
<dbReference type="InterPro" id="IPR016181">
    <property type="entry name" value="Acyl_CoA_acyltransferase"/>
</dbReference>
<dbReference type="AlphaFoldDB" id="A0A2J6PUT6"/>
<dbReference type="EMBL" id="KZ613498">
    <property type="protein sequence ID" value="PMD17784.1"/>
    <property type="molecule type" value="Genomic_DNA"/>
</dbReference>
<dbReference type="SUPFAM" id="SSF55729">
    <property type="entry name" value="Acyl-CoA N-acyltransferases (Nat)"/>
    <property type="match status" value="1"/>
</dbReference>
<keyword evidence="2" id="KW-0808">Transferase</keyword>
<feature type="domain" description="N-acetyltransferase" evidence="1">
    <location>
        <begin position="69"/>
        <end position="209"/>
    </location>
</feature>
<keyword evidence="3" id="KW-1185">Reference proteome</keyword>
<dbReference type="Proteomes" id="UP000235672">
    <property type="component" value="Unassembled WGS sequence"/>
</dbReference>
<dbReference type="CDD" id="cd04301">
    <property type="entry name" value="NAT_SF"/>
    <property type="match status" value="1"/>
</dbReference>
<evidence type="ECO:0000259" key="1">
    <source>
        <dbReference type="PROSITE" id="PS51186"/>
    </source>
</evidence>